<sequence>MTRSEGGRNTTCGRSSRNFAVTPKQPRYFLLFTINRCGRVVVIAPECASPSRRPGRHRTRPVLTKRSRPPPSRRRTRVVRQEIEEDNTRDRPYSYVIEAGRSGHDRFVRCRDRSKSYGVNIGQAQLHTINIKKKVNRIMRKA</sequence>
<evidence type="ECO:0000256" key="1">
    <source>
        <dbReference type="SAM" id="MobiDB-lite"/>
    </source>
</evidence>
<comment type="caution">
    <text evidence="2">The sequence shown here is derived from an EMBL/GenBank/DDBJ whole genome shotgun (WGS) entry which is preliminary data.</text>
</comment>
<organism evidence="2 3">
    <name type="scientific">Eumeta variegata</name>
    <name type="common">Bagworm moth</name>
    <name type="synonym">Eumeta japonica</name>
    <dbReference type="NCBI Taxonomy" id="151549"/>
    <lineage>
        <taxon>Eukaryota</taxon>
        <taxon>Metazoa</taxon>
        <taxon>Ecdysozoa</taxon>
        <taxon>Arthropoda</taxon>
        <taxon>Hexapoda</taxon>
        <taxon>Insecta</taxon>
        <taxon>Pterygota</taxon>
        <taxon>Neoptera</taxon>
        <taxon>Endopterygota</taxon>
        <taxon>Lepidoptera</taxon>
        <taxon>Glossata</taxon>
        <taxon>Ditrysia</taxon>
        <taxon>Tineoidea</taxon>
        <taxon>Psychidae</taxon>
        <taxon>Oiketicinae</taxon>
        <taxon>Eumeta</taxon>
    </lineage>
</organism>
<accession>A0A4C1Y004</accession>
<dbReference type="EMBL" id="BGZK01000995">
    <property type="protein sequence ID" value="GBP67889.1"/>
    <property type="molecule type" value="Genomic_DNA"/>
</dbReference>
<gene>
    <name evidence="2" type="ORF">EVAR_38357_1</name>
</gene>
<evidence type="ECO:0000313" key="3">
    <source>
        <dbReference type="Proteomes" id="UP000299102"/>
    </source>
</evidence>
<evidence type="ECO:0000313" key="2">
    <source>
        <dbReference type="EMBL" id="GBP67889.1"/>
    </source>
</evidence>
<name>A0A4C1Y004_EUMVA</name>
<feature type="region of interest" description="Disordered" evidence="1">
    <location>
        <begin position="48"/>
        <end position="77"/>
    </location>
</feature>
<feature type="compositionally biased region" description="Basic residues" evidence="1">
    <location>
        <begin position="53"/>
        <end position="77"/>
    </location>
</feature>
<dbReference type="Proteomes" id="UP000299102">
    <property type="component" value="Unassembled WGS sequence"/>
</dbReference>
<dbReference type="AlphaFoldDB" id="A0A4C1Y004"/>
<reference evidence="2 3" key="1">
    <citation type="journal article" date="2019" name="Commun. Biol.">
        <title>The bagworm genome reveals a unique fibroin gene that provides high tensile strength.</title>
        <authorList>
            <person name="Kono N."/>
            <person name="Nakamura H."/>
            <person name="Ohtoshi R."/>
            <person name="Tomita M."/>
            <person name="Numata K."/>
            <person name="Arakawa K."/>
        </authorList>
    </citation>
    <scope>NUCLEOTIDE SEQUENCE [LARGE SCALE GENOMIC DNA]</scope>
</reference>
<protein>
    <submittedName>
        <fullName evidence="2">Uncharacterized protein</fullName>
    </submittedName>
</protein>
<proteinExistence type="predicted"/>
<keyword evidence="3" id="KW-1185">Reference proteome</keyword>